<dbReference type="PROSITE" id="PS50263">
    <property type="entry name" value="CN_HYDROLASE"/>
    <property type="match status" value="1"/>
</dbReference>
<keyword evidence="4" id="KW-0012">Acyltransferase</keyword>
<dbReference type="KEGG" id="caby:Cabys_2138"/>
<dbReference type="RefSeq" id="WP_006930213.1">
    <property type="nucleotide sequence ID" value="NZ_CM001402.1"/>
</dbReference>
<evidence type="ECO:0000313" key="4">
    <source>
        <dbReference type="EMBL" id="EHO42850.1"/>
    </source>
</evidence>
<dbReference type="Proteomes" id="UP000004671">
    <property type="component" value="Chromosome"/>
</dbReference>
<dbReference type="GO" id="GO:0016746">
    <property type="term" value="F:acyltransferase activity"/>
    <property type="evidence" value="ECO:0007669"/>
    <property type="project" value="UniProtKB-KW"/>
</dbReference>
<keyword evidence="4" id="KW-0449">Lipoprotein</keyword>
<gene>
    <name evidence="3" type="ORF">Cabys_2138</name>
    <name evidence="4" type="ORF">Calab_3246</name>
</gene>
<dbReference type="InParanoid" id="H1XV17"/>
<evidence type="ECO:0000259" key="2">
    <source>
        <dbReference type="PROSITE" id="PS50263"/>
    </source>
</evidence>
<feature type="domain" description="CN hydrolase" evidence="2">
    <location>
        <begin position="5"/>
        <end position="251"/>
    </location>
</feature>
<evidence type="ECO:0000313" key="3">
    <source>
        <dbReference type="EMBL" id="APF18887.1"/>
    </source>
</evidence>
<dbReference type="Pfam" id="PF00795">
    <property type="entry name" value="CN_hydrolase"/>
    <property type="match status" value="1"/>
</dbReference>
<dbReference type="InterPro" id="IPR050345">
    <property type="entry name" value="Aliph_Amidase/BUP"/>
</dbReference>
<dbReference type="Proteomes" id="UP000183868">
    <property type="component" value="Chromosome"/>
</dbReference>
<protein>
    <submittedName>
        <fullName evidence="4">Nitrilase/cyanide hydratase and apolipoprotein N-acyltransferase</fullName>
    </submittedName>
    <submittedName>
        <fullName evidence="3">Putative amidohydrolase</fullName>
    </submittedName>
</protein>
<dbReference type="eggNOG" id="COG0388">
    <property type="taxonomic scope" value="Bacteria"/>
</dbReference>
<dbReference type="PANTHER" id="PTHR43674:SF2">
    <property type="entry name" value="BETA-UREIDOPROPIONASE"/>
    <property type="match status" value="1"/>
</dbReference>
<dbReference type="EMBL" id="CM001402">
    <property type="protein sequence ID" value="EHO42850.1"/>
    <property type="molecule type" value="Genomic_DNA"/>
</dbReference>
<accession>H1XV17</accession>
<evidence type="ECO:0000313" key="6">
    <source>
        <dbReference type="Proteomes" id="UP000183868"/>
    </source>
</evidence>
<name>H1XV17_CALAY</name>
<keyword evidence="4" id="KW-0808">Transferase</keyword>
<dbReference type="SUPFAM" id="SSF56317">
    <property type="entry name" value="Carbon-nitrogen hydrolase"/>
    <property type="match status" value="1"/>
</dbReference>
<evidence type="ECO:0000256" key="1">
    <source>
        <dbReference type="ARBA" id="ARBA00022801"/>
    </source>
</evidence>
<dbReference type="GO" id="GO:0033388">
    <property type="term" value="P:putrescine biosynthetic process from arginine"/>
    <property type="evidence" value="ECO:0007669"/>
    <property type="project" value="TreeGrafter"/>
</dbReference>
<dbReference type="PaxDb" id="880073-Calab_3246"/>
<dbReference type="HOGENOM" id="CLU_030130_3_6_0"/>
<dbReference type="PANTHER" id="PTHR43674">
    <property type="entry name" value="NITRILASE C965.09-RELATED"/>
    <property type="match status" value="1"/>
</dbReference>
<proteinExistence type="predicted"/>
<keyword evidence="1 3" id="KW-0378">Hydrolase</keyword>
<evidence type="ECO:0000313" key="5">
    <source>
        <dbReference type="Proteomes" id="UP000004671"/>
    </source>
</evidence>
<dbReference type="GO" id="GO:0050126">
    <property type="term" value="F:N-carbamoylputrescine amidase activity"/>
    <property type="evidence" value="ECO:0007669"/>
    <property type="project" value="TreeGrafter"/>
</dbReference>
<dbReference type="Gene3D" id="3.60.110.10">
    <property type="entry name" value="Carbon-nitrogen hydrolase"/>
    <property type="match status" value="1"/>
</dbReference>
<dbReference type="STRING" id="880073.Cabys_2138"/>
<dbReference type="OrthoDB" id="9803818at2"/>
<sequence length="286" mass="32667">MAETLKLTIAQQNCVLGELEKNLEKHYQAIEEAIEHKSKLIVFPELSLTGYFLRDAVVEVALHIDDAKLNHLRDLSQHIAIDVGLVELSDKYEFFNTQVIFYQGEVIARHRKVYLPTYSLFEEKRYFSSGTRIRAFDTPIGKLGLLICEDMWHPTSGLILAHDGASIIIVSAAGVARGVSEDDKPQNVRVWETLNRSMAVFTTSFIVFANRVGVEDGVPFWGGSEIIHPSGKSLIQAPYFKEFNLHCKIDLLELKHARVNTQLLKEENFDLLLYEFKRIAEQNRQY</sequence>
<dbReference type="InterPro" id="IPR036526">
    <property type="entry name" value="C-N_Hydrolase_sf"/>
</dbReference>
<reference evidence="3 6" key="2">
    <citation type="submission" date="2016-11" db="EMBL/GenBank/DDBJ databases">
        <title>Genomic analysis of Caldithrix abyssi and proposal of a novel bacterial phylum Caldithrichaeota.</title>
        <authorList>
            <person name="Kublanov I."/>
            <person name="Sigalova O."/>
            <person name="Gavrilov S."/>
            <person name="Lebedinsky A."/>
            <person name="Ivanova N."/>
            <person name="Daum C."/>
            <person name="Reddy T."/>
            <person name="Klenk H.P."/>
            <person name="Goker M."/>
            <person name="Reva O."/>
            <person name="Miroshnichenko M."/>
            <person name="Kyprides N."/>
            <person name="Woyke T."/>
            <person name="Gelfand M."/>
        </authorList>
    </citation>
    <scope>NUCLEOTIDE SEQUENCE [LARGE SCALE GENOMIC DNA]</scope>
    <source>
        <strain evidence="3 6">LF13</strain>
    </source>
</reference>
<dbReference type="InterPro" id="IPR003010">
    <property type="entry name" value="C-N_Hydrolase"/>
</dbReference>
<keyword evidence="5" id="KW-1185">Reference proteome</keyword>
<dbReference type="EMBL" id="CP018099">
    <property type="protein sequence ID" value="APF18887.1"/>
    <property type="molecule type" value="Genomic_DNA"/>
</dbReference>
<reference evidence="4 5" key="1">
    <citation type="submission" date="2011-09" db="EMBL/GenBank/DDBJ databases">
        <title>The permanent draft genome of Caldithrix abyssi DSM 13497.</title>
        <authorList>
            <consortium name="US DOE Joint Genome Institute (JGI-PGF)"/>
            <person name="Lucas S."/>
            <person name="Han J."/>
            <person name="Lapidus A."/>
            <person name="Bruce D."/>
            <person name="Goodwin L."/>
            <person name="Pitluck S."/>
            <person name="Peters L."/>
            <person name="Kyrpides N."/>
            <person name="Mavromatis K."/>
            <person name="Ivanova N."/>
            <person name="Mikhailova N."/>
            <person name="Chertkov O."/>
            <person name="Detter J.C."/>
            <person name="Tapia R."/>
            <person name="Han C."/>
            <person name="Land M."/>
            <person name="Hauser L."/>
            <person name="Markowitz V."/>
            <person name="Cheng J.-F."/>
            <person name="Hugenholtz P."/>
            <person name="Woyke T."/>
            <person name="Wu D."/>
            <person name="Spring S."/>
            <person name="Brambilla E."/>
            <person name="Klenk H.-P."/>
            <person name="Eisen J.A."/>
        </authorList>
    </citation>
    <scope>NUCLEOTIDE SEQUENCE [LARGE SCALE GENOMIC DNA]</scope>
    <source>
        <strain evidence="4 5">DSM 13497</strain>
    </source>
</reference>
<organism evidence="4 5">
    <name type="scientific">Caldithrix abyssi DSM 13497</name>
    <dbReference type="NCBI Taxonomy" id="880073"/>
    <lineage>
        <taxon>Bacteria</taxon>
        <taxon>Pseudomonadati</taxon>
        <taxon>Calditrichota</taxon>
        <taxon>Calditrichia</taxon>
        <taxon>Calditrichales</taxon>
        <taxon>Calditrichaceae</taxon>
        <taxon>Caldithrix</taxon>
    </lineage>
</organism>
<dbReference type="AlphaFoldDB" id="H1XV17"/>